<keyword evidence="5" id="KW-1185">Reference proteome</keyword>
<dbReference type="GO" id="GO:0016747">
    <property type="term" value="F:acyltransferase activity, transferring groups other than amino-acyl groups"/>
    <property type="evidence" value="ECO:0007669"/>
    <property type="project" value="InterPro"/>
</dbReference>
<dbReference type="PROSITE" id="PS51186">
    <property type="entry name" value="GNAT"/>
    <property type="match status" value="1"/>
</dbReference>
<dbReference type="STRING" id="1517416.IDAT_10965"/>
<evidence type="ECO:0000256" key="1">
    <source>
        <dbReference type="ARBA" id="ARBA00022679"/>
    </source>
</evidence>
<dbReference type="PANTHER" id="PTHR43420:SF12">
    <property type="entry name" value="N-ACETYLTRANSFERASE DOMAIN-CONTAINING PROTEIN"/>
    <property type="match status" value="1"/>
</dbReference>
<accession>A0A094IK55</accession>
<keyword evidence="1 4" id="KW-0808">Transferase</keyword>
<comment type="caution">
    <text evidence="4">The sequence shown here is derived from an EMBL/GenBank/DDBJ whole genome shotgun (WGS) entry which is preliminary data.</text>
</comment>
<evidence type="ECO:0000259" key="3">
    <source>
        <dbReference type="PROSITE" id="PS51186"/>
    </source>
</evidence>
<gene>
    <name evidence="4" type="ORF">IDAT_10965</name>
</gene>
<dbReference type="eggNOG" id="COG0456">
    <property type="taxonomic scope" value="Bacteria"/>
</dbReference>
<protein>
    <submittedName>
        <fullName evidence="4">GNAT family acetyltransferase</fullName>
    </submittedName>
</protein>
<dbReference type="AlphaFoldDB" id="A0A094IK55"/>
<evidence type="ECO:0000313" key="4">
    <source>
        <dbReference type="EMBL" id="KFZ28100.1"/>
    </source>
</evidence>
<organism evidence="4 5">
    <name type="scientific">Pseudidiomarina atlantica</name>
    <dbReference type="NCBI Taxonomy" id="1517416"/>
    <lineage>
        <taxon>Bacteria</taxon>
        <taxon>Pseudomonadati</taxon>
        <taxon>Pseudomonadota</taxon>
        <taxon>Gammaproteobacteria</taxon>
        <taxon>Alteromonadales</taxon>
        <taxon>Idiomarinaceae</taxon>
        <taxon>Pseudidiomarina</taxon>
    </lineage>
</organism>
<keyword evidence="2" id="KW-0012">Acyltransferase</keyword>
<evidence type="ECO:0000256" key="2">
    <source>
        <dbReference type="ARBA" id="ARBA00023315"/>
    </source>
</evidence>
<sequence>MVEITLADYQNPKHRQAVVAMLDDYARDPMGGGEPLPEETRENLVDEMAKRDYVFSLLAFVDDQPVGLANCVEGFSTFAAKPVMNIHDIAVIKEFRGKGIAKRLLQEVETLAQFRGCVKLTLEVLQGNEPAKIAYDKFGFKPYQLDAGNGIAEFWQKYI</sequence>
<dbReference type="EMBL" id="JPIN01000012">
    <property type="protein sequence ID" value="KFZ28100.1"/>
    <property type="molecule type" value="Genomic_DNA"/>
</dbReference>
<dbReference type="CDD" id="cd04301">
    <property type="entry name" value="NAT_SF"/>
    <property type="match status" value="1"/>
</dbReference>
<dbReference type="RefSeq" id="WP_034733518.1">
    <property type="nucleotide sequence ID" value="NZ_JPIN01000012.1"/>
</dbReference>
<feature type="domain" description="N-acetyltransferase" evidence="3">
    <location>
        <begin position="4"/>
        <end position="159"/>
    </location>
</feature>
<reference evidence="4 5" key="1">
    <citation type="submission" date="2014-06" db="EMBL/GenBank/DDBJ databases">
        <title>Draft genome sequence of Idiomarina sp. MCCC 1A10513.</title>
        <authorList>
            <person name="Du J."/>
            <person name="Lai Q."/>
            <person name="Shao Z."/>
        </authorList>
    </citation>
    <scope>NUCLEOTIDE SEQUENCE [LARGE SCALE GENOMIC DNA]</scope>
    <source>
        <strain evidence="4 5">MCCC 1A10513</strain>
    </source>
</reference>
<name>A0A094IK55_9GAMM</name>
<dbReference type="InterPro" id="IPR016181">
    <property type="entry name" value="Acyl_CoA_acyltransferase"/>
</dbReference>
<dbReference type="Proteomes" id="UP000053718">
    <property type="component" value="Unassembled WGS sequence"/>
</dbReference>
<evidence type="ECO:0000313" key="5">
    <source>
        <dbReference type="Proteomes" id="UP000053718"/>
    </source>
</evidence>
<dbReference type="OrthoDB" id="9799601at2"/>
<dbReference type="InterPro" id="IPR000182">
    <property type="entry name" value="GNAT_dom"/>
</dbReference>
<dbReference type="Gene3D" id="3.40.630.30">
    <property type="match status" value="1"/>
</dbReference>
<dbReference type="Pfam" id="PF00583">
    <property type="entry name" value="Acetyltransf_1"/>
    <property type="match status" value="1"/>
</dbReference>
<dbReference type="PANTHER" id="PTHR43420">
    <property type="entry name" value="ACETYLTRANSFERASE"/>
    <property type="match status" value="1"/>
</dbReference>
<dbReference type="InterPro" id="IPR050680">
    <property type="entry name" value="YpeA/RimI_acetyltransf"/>
</dbReference>
<proteinExistence type="predicted"/>
<dbReference type="SUPFAM" id="SSF55729">
    <property type="entry name" value="Acyl-CoA N-acyltransferases (Nat)"/>
    <property type="match status" value="1"/>
</dbReference>